<feature type="compositionally biased region" description="Low complexity" evidence="1">
    <location>
        <begin position="267"/>
        <end position="303"/>
    </location>
</feature>
<dbReference type="GO" id="GO:0005634">
    <property type="term" value="C:nucleus"/>
    <property type="evidence" value="ECO:0007669"/>
    <property type="project" value="TreeGrafter"/>
</dbReference>
<dbReference type="GO" id="GO:0010468">
    <property type="term" value="P:regulation of gene expression"/>
    <property type="evidence" value="ECO:0007669"/>
    <property type="project" value="TreeGrafter"/>
</dbReference>
<organism evidence="2 3">
    <name type="scientific">Volvox africanus</name>
    <dbReference type="NCBI Taxonomy" id="51714"/>
    <lineage>
        <taxon>Eukaryota</taxon>
        <taxon>Viridiplantae</taxon>
        <taxon>Chlorophyta</taxon>
        <taxon>core chlorophytes</taxon>
        <taxon>Chlorophyceae</taxon>
        <taxon>CS clade</taxon>
        <taxon>Chlamydomonadales</taxon>
        <taxon>Volvocaceae</taxon>
        <taxon>Volvox</taxon>
    </lineage>
</organism>
<reference evidence="2" key="1">
    <citation type="journal article" date="2021" name="Proc. Natl. Acad. Sci. U.S.A.">
        <title>Three genomes in the algal genus Volvox reveal the fate of a haploid sex-determining region after a transition to homothallism.</title>
        <authorList>
            <person name="Yamamoto K."/>
            <person name="Hamaji T."/>
            <person name="Kawai-Toyooka H."/>
            <person name="Matsuzaki R."/>
            <person name="Takahashi F."/>
            <person name="Nishimura Y."/>
            <person name="Kawachi M."/>
            <person name="Noguchi H."/>
            <person name="Minakuchi Y."/>
            <person name="Umen J.G."/>
            <person name="Toyoda A."/>
            <person name="Nozaki H."/>
        </authorList>
    </citation>
    <scope>NUCLEOTIDE SEQUENCE</scope>
    <source>
        <strain evidence="2">NIES-3780</strain>
    </source>
</reference>
<feature type="compositionally biased region" description="Polar residues" evidence="1">
    <location>
        <begin position="418"/>
        <end position="427"/>
    </location>
</feature>
<accession>A0A8J4FD52</accession>
<proteinExistence type="predicted"/>
<name>A0A8J4FD52_9CHLO</name>
<sequence>MRKTQYRSLTGIHGSHDTASDKNTELERVLKALPTRSPRLTREAVFKKLKLPSGSLPGDILLREACRLQIAEQRFRRAATFRTCLRALGTSTVAVSSPQSATGAARSAHGVTTLAAGQQATHTATSGCETGSRSTYASGDTPPLSSCSTSAAAPATQAPFESHTAADVTGSGVIVRAPRIQSAHGSYGRCAASNASAATITTRRPEPPVPSPSRTSEGDRYRSGCYSRTSFGSDLDPDEKRSRPPPPPLPQQQQQQDEEQEERSRCGSKSSWNSSSGNGEGMNDGSRGMGNYSSSSSSGGSSSKRMNPDSCSSSGNGNGKDCNPGIISGTSVSGVKYDKADATGNGNGNGFCGRPLKPSMATQSGEHQLLSQGPPITHQEQDQQQQQQQQQPKHAVQEVLFRETPLKGLRRGWMLSPRGSNSITEKGSCQKETKTTLARTAKPGVGIPDTPDIADVTVAAANLDASSGSGAAAAAHAHAPVAAAPVAAASAVAADSIASNREDLNPMLMARRDPDRPANRIDDTRNNELNAELNAWKTNDARALEDKWAAPTAITAATDTAVVIDAASLTLTSTSSMLPLERARRQLGSMLNNFSTFPVHQLVTWMMQTAREGGNLVGPKLPKPAVEFNTDKPTITTNVWASRVAASLRSASYHSVKGWEAPDYDEIVAASGLLLYHDITTPLLWNELHAVTLALRNLQHQFELFRGQGKDEGLHSRLTTMPFVVELTRLAMATPGFFLTLSLGETGLQAVISIHAKVMYEVWEVITTAKRSAAAVIATVVTRRGGTHRIGGGSGSCSGSSLARIWDEFEAKYRDKLKGILPIILRNDRCTNEAAVAEAIGMLDWEQRLGNEKGTEIFLRAVGRVLAAMPDLLFRGGLSLGRGGGGGGGGNGGGSGGDGGSGSGGCSGNLGDTLFMDITSWRQRLALGRKALLMDQGSRGQLSSPPLLVAGPPALMWSMQLFTYVGVARHLGTPSDVDVAMEPTSPPAAAVAAAAAAATPTATPTAVALAGSKDHQDMAAAPAAAATVEVLATNKSELEDLKGILAVQVTTNQALQEKHLPQAHDIPVLSLQLLPCPSRLYECLSQSDEMLGHMINWNHPKDLDNAHPFEQPPEQQQKLLKRVVDSLQARRMAVINACGAWAFHSVVVMMAKHRQDLILGADRDLLLVPWVPGLDKTVIMKNWVLHLLHETYDGEPLRGGQQQQQQQQQQPPARAIHPQDKFWKEDQSEGRVTLGPFTEARSQQWRGLENRGAGGGERMQEKWDGTEIEALVAAAQRGKLILRADWRIRRRTAMMVAMSGLLELFQCENAGCTLPEPVQEMEHLQRVKNCMMKTPPLLLVLDCAKGGGDIRILQTTK</sequence>
<feature type="compositionally biased region" description="Low complexity" evidence="1">
    <location>
        <begin position="382"/>
        <end position="391"/>
    </location>
</feature>
<feature type="compositionally biased region" description="Basic and acidic residues" evidence="1">
    <location>
        <begin position="14"/>
        <end position="23"/>
    </location>
</feature>
<feature type="region of interest" description="Disordered" evidence="1">
    <location>
        <begin position="410"/>
        <end position="433"/>
    </location>
</feature>
<evidence type="ECO:0000313" key="2">
    <source>
        <dbReference type="EMBL" id="GIL66037.1"/>
    </source>
</evidence>
<feature type="compositionally biased region" description="Low complexity" evidence="1">
    <location>
        <begin position="1201"/>
        <end position="1210"/>
    </location>
</feature>
<feature type="region of interest" description="Disordered" evidence="1">
    <location>
        <begin position="123"/>
        <end position="150"/>
    </location>
</feature>
<dbReference type="EMBL" id="BNCO01000080">
    <property type="protein sequence ID" value="GIL66037.1"/>
    <property type="molecule type" value="Genomic_DNA"/>
</dbReference>
<keyword evidence="3" id="KW-1185">Reference proteome</keyword>
<evidence type="ECO:0000313" key="3">
    <source>
        <dbReference type="Proteomes" id="UP000747399"/>
    </source>
</evidence>
<feature type="compositionally biased region" description="Polar residues" evidence="1">
    <location>
        <begin position="360"/>
        <end position="371"/>
    </location>
</feature>
<comment type="caution">
    <text evidence="2">The sequence shown here is derived from an EMBL/GenBank/DDBJ whole genome shotgun (WGS) entry which is preliminary data.</text>
</comment>
<dbReference type="PANTHER" id="PTHR14312">
    <property type="entry name" value="CREB/ATF BZIP TRANSCRIPTION FACTOR"/>
    <property type="match status" value="1"/>
</dbReference>
<feature type="region of interest" description="Disordered" evidence="1">
    <location>
        <begin position="1"/>
        <end position="23"/>
    </location>
</feature>
<feature type="region of interest" description="Disordered" evidence="1">
    <location>
        <begin position="1195"/>
        <end position="1216"/>
    </location>
</feature>
<feature type="compositionally biased region" description="Low complexity" evidence="1">
    <location>
        <begin position="141"/>
        <end position="150"/>
    </location>
</feature>
<feature type="region of interest" description="Disordered" evidence="1">
    <location>
        <begin position="194"/>
        <end position="396"/>
    </location>
</feature>
<protein>
    <submittedName>
        <fullName evidence="2">Uncharacterized protein</fullName>
    </submittedName>
</protein>
<gene>
    <name evidence="2" type="ORF">Vafri_19584</name>
</gene>
<evidence type="ECO:0000256" key="1">
    <source>
        <dbReference type="SAM" id="MobiDB-lite"/>
    </source>
</evidence>
<feature type="compositionally biased region" description="Polar residues" evidence="1">
    <location>
        <begin position="123"/>
        <end position="138"/>
    </location>
</feature>
<dbReference type="PANTHER" id="PTHR14312:SF1">
    <property type="entry name" value="BASIC-LEUCINE ZIPPER TRANSCRIPTION FACTOR A"/>
    <property type="match status" value="1"/>
</dbReference>
<dbReference type="GO" id="GO:0043565">
    <property type="term" value="F:sequence-specific DNA binding"/>
    <property type="evidence" value="ECO:0007669"/>
    <property type="project" value="TreeGrafter"/>
</dbReference>
<dbReference type="Proteomes" id="UP000747399">
    <property type="component" value="Unassembled WGS sequence"/>
</dbReference>